<comment type="cofactor">
    <cofactor evidence="1">
        <name>biotin</name>
        <dbReference type="ChEBI" id="CHEBI:57586"/>
    </cofactor>
</comment>
<dbReference type="Gene3D" id="2.40.50.100">
    <property type="match status" value="1"/>
</dbReference>
<evidence type="ECO:0000256" key="2">
    <source>
        <dbReference type="ARBA" id="ARBA00022598"/>
    </source>
</evidence>
<evidence type="ECO:0000313" key="12">
    <source>
        <dbReference type="Proteomes" id="UP000002429"/>
    </source>
</evidence>
<dbReference type="InterPro" id="IPR011761">
    <property type="entry name" value="ATP-grasp"/>
</dbReference>
<evidence type="ECO:0000256" key="3">
    <source>
        <dbReference type="ARBA" id="ARBA00022741"/>
    </source>
</evidence>
<dbReference type="SMART" id="SM00878">
    <property type="entry name" value="Biotin_carb_C"/>
    <property type="match status" value="1"/>
</dbReference>
<dbReference type="PROSITE" id="PS00188">
    <property type="entry name" value="BIOTIN"/>
    <property type="match status" value="1"/>
</dbReference>
<dbReference type="HOGENOM" id="CLU_009218_0_0_4"/>
<dbReference type="SUPFAM" id="SSF52440">
    <property type="entry name" value="PreATP-grasp domain"/>
    <property type="match status" value="1"/>
</dbReference>
<organism evidence="11 12">
    <name type="scientific">Cupriavidus metallidurans (strain ATCC 43123 / DSM 2839 / NBRC 102507 / CH34)</name>
    <name type="common">Ralstonia metallidurans</name>
    <dbReference type="NCBI Taxonomy" id="266264"/>
    <lineage>
        <taxon>Bacteria</taxon>
        <taxon>Pseudomonadati</taxon>
        <taxon>Pseudomonadota</taxon>
        <taxon>Betaproteobacteria</taxon>
        <taxon>Burkholderiales</taxon>
        <taxon>Burkholderiaceae</taxon>
        <taxon>Cupriavidus</taxon>
    </lineage>
</organism>
<dbReference type="AlphaFoldDB" id="Q1LDE3"/>
<dbReference type="Pfam" id="PF02786">
    <property type="entry name" value="CPSase_L_D2"/>
    <property type="match status" value="1"/>
</dbReference>
<dbReference type="EMBL" id="CP000353">
    <property type="protein sequence ID" value="ABF11833.1"/>
    <property type="molecule type" value="Genomic_DNA"/>
</dbReference>
<dbReference type="EC" id="6.4.1.1" evidence="11"/>
<dbReference type="Gene3D" id="3.30.470.20">
    <property type="entry name" value="ATP-grasp fold, B domain"/>
    <property type="match status" value="1"/>
</dbReference>
<dbReference type="PROSITE" id="PS50979">
    <property type="entry name" value="BC"/>
    <property type="match status" value="1"/>
</dbReference>
<dbReference type="InterPro" id="IPR011054">
    <property type="entry name" value="Rudment_hybrid_motif"/>
</dbReference>
<dbReference type="eggNOG" id="COG4799">
    <property type="taxonomic scope" value="Bacteria"/>
</dbReference>
<dbReference type="EC" id="6.4.1.2" evidence="11"/>
<dbReference type="InterPro" id="IPR005482">
    <property type="entry name" value="Biotin_COase_C"/>
</dbReference>
<feature type="domain" description="Biotin carboxylation" evidence="9">
    <location>
        <begin position="44"/>
        <end position="500"/>
    </location>
</feature>
<dbReference type="PANTHER" id="PTHR48095:SF5">
    <property type="entry name" value="BLL7292 PROTEIN"/>
    <property type="match status" value="1"/>
</dbReference>
<dbReference type="GO" id="GO:0004736">
    <property type="term" value="F:pyruvate carboxylase activity"/>
    <property type="evidence" value="ECO:0007669"/>
    <property type="project" value="UniProtKB-EC"/>
</dbReference>
<dbReference type="SUPFAM" id="SSF52096">
    <property type="entry name" value="ClpP/crotonase"/>
    <property type="match status" value="2"/>
</dbReference>
<dbReference type="PROSITE" id="PS50975">
    <property type="entry name" value="ATP_GRASP"/>
    <property type="match status" value="1"/>
</dbReference>
<evidence type="ECO:0000256" key="1">
    <source>
        <dbReference type="ARBA" id="ARBA00001953"/>
    </source>
</evidence>
<dbReference type="PROSITE" id="PS50989">
    <property type="entry name" value="COA_CT_CTER"/>
    <property type="match status" value="1"/>
</dbReference>
<reference evidence="12" key="1">
    <citation type="journal article" date="2010" name="PLoS ONE">
        <title>The complete genome sequence of Cupriavidus metallidurans strain CH34, a master survivalist in harsh and anthropogenic environments.</title>
        <authorList>
            <person name="Janssen P.J."/>
            <person name="Van Houdt R."/>
            <person name="Moors H."/>
            <person name="Monsieurs P."/>
            <person name="Morin N."/>
            <person name="Michaux A."/>
            <person name="Benotmane M.A."/>
            <person name="Leys N."/>
            <person name="Vallaeys T."/>
            <person name="Lapidus A."/>
            <person name="Monchy S."/>
            <person name="Medigue C."/>
            <person name="Taghavi S."/>
            <person name="McCorkle S."/>
            <person name="Dunn J."/>
            <person name="van der Lelie D."/>
            <person name="Mergeay M."/>
        </authorList>
    </citation>
    <scope>NUCLEOTIDE SEQUENCE [LARGE SCALE GENOMIC DNA]</scope>
    <source>
        <strain evidence="12">ATCC 43123 / DSM 2839 / NBRC 102507 / CH34</strain>
    </source>
</reference>
<dbReference type="InterPro" id="IPR011053">
    <property type="entry name" value="Single_hybrid_motif"/>
</dbReference>
<dbReference type="EC" id="2.1.3.-" evidence="11"/>
<dbReference type="Gene3D" id="3.30.1490.20">
    <property type="entry name" value="ATP-grasp fold, A domain"/>
    <property type="match status" value="1"/>
</dbReference>
<dbReference type="InterPro" id="IPR029045">
    <property type="entry name" value="ClpP/crotonase-like_dom_sf"/>
</dbReference>
<dbReference type="SUPFAM" id="SSF51230">
    <property type="entry name" value="Single hybrid motif"/>
    <property type="match status" value="1"/>
</dbReference>
<feature type="domain" description="ATP-grasp" evidence="8">
    <location>
        <begin position="162"/>
        <end position="363"/>
    </location>
</feature>
<feature type="domain" description="Lipoyl-binding" evidence="7">
    <location>
        <begin position="539"/>
        <end position="617"/>
    </location>
</feature>
<dbReference type="PROSITE" id="PS00867">
    <property type="entry name" value="CPSASE_2"/>
    <property type="match status" value="1"/>
</dbReference>
<protein>
    <submittedName>
        <fullName evidence="11">Carbamoyl-phosphate synthase L chain, ATP-binding</fullName>
        <ecNumber evidence="11">2.1.3.-</ecNumber>
        <ecNumber evidence="11">6.3.4.14</ecNumber>
        <ecNumber evidence="11">6.4.1.1</ecNumber>
        <ecNumber evidence="11">6.4.1.2</ecNumber>
        <ecNumber evidence="11">6.4.1.3</ecNumber>
    </submittedName>
</protein>
<keyword evidence="11" id="KW-0808">Transferase</keyword>
<dbReference type="GO" id="GO:0003989">
    <property type="term" value="F:acetyl-CoA carboxylase activity"/>
    <property type="evidence" value="ECO:0007669"/>
    <property type="project" value="UniProtKB-EC"/>
</dbReference>
<keyword evidence="4 6" id="KW-0067">ATP-binding</keyword>
<dbReference type="InterPro" id="IPR051602">
    <property type="entry name" value="ACC_Biotin_Carboxylase"/>
</dbReference>
<dbReference type="Proteomes" id="UP000002429">
    <property type="component" value="Plasmid megaplasmid"/>
</dbReference>
<dbReference type="Pfam" id="PF00364">
    <property type="entry name" value="Biotin_lipoyl"/>
    <property type="match status" value="1"/>
</dbReference>
<dbReference type="Pfam" id="PF02785">
    <property type="entry name" value="Biotin_carb_C"/>
    <property type="match status" value="1"/>
</dbReference>
<sequence>MHTSIEHRRVSCRGVLISGCQEPYAQEASNRAEWCSRLLKMTTELKKLLIANRGEIALRVQRAARDLDIGTVAVYSQDDAGCRHRMLADEAIALDGAGPAAYIDIAGIIAAAKASGSDAVHPGYGFLSERADFAQACIDAGIRFIGPTVEHLALFGDKGRALQLAAECDVPVMPATHGGASLEEIERFFDAQGDAGIVIKAVGGGGGRGMRVVRRREDLAEAYARCRSEASSAFGVDALYAERLVSRARHIEVQIAGDGQHVIALGERDCTLQRRFQKLVEIAPSPVLKPELRAEIIKAALRLARRVNYQSLGTFEFLVEESESGEQKRFVFIEANPRLQVEHTITEQVTGVDLVALQIGLASGRTLVELGLDPASPPQPRGYAIQVRVNAEMTDAQGLARPAFGRLERFEPPAGPDVRVDSHGYAGYEPSPNFDTLLAKLIVSSAAPGFEAAVRRLQRSLAEFRIVGVPTNLNLLRALAQREDFLTQDVHTRLFESILPALMASAETIAEAERAQDARFGGASHATPVHASHATRAPEAEEELEEGLVAIRAPLTGRVVDIPVQLDEIVKPGQTVAVLDAMKMEHAIVAPCAGRVVDLRPEKGALVSEGHMLIVLEQAEADGVAVDAARNVDPNAIRADLQRVLDRHAYLYDAARPDAVAKRRSRGQRTARENIADLCDGDSFVEYGALALAAQASRRSKEDLIVNTPADGLITGIGEINRELVAKERARSAVMAYDATVLAGTQGKRNHIKTDRIVEVALRDELPLVLFAEGGGGRPGDVDFPSVSGLYQPSFAAFAELSGHVPVVGIVSGRCFAGNAAFLGCCDVIIADRSANIGMAGPAMIEGGGLGIFRPEDVGPASVQFANGVVDVLVENEAEAVVVAKHYLSMFQGRVTHWSAPDALALRQVVPENRLRVYDTRKAIEGIADVGSVLMLRGGFGAGIHTALARVEGQPVGIMANNPYHLGGAIDADAADKATRFMQLCDAHGLPIISLIDTPGFMVGPEIEAQAQVRHVSRMFLAAAKLRVALLAVTLRKGYGLGAMAMAGGGFRSANFTISWPTGEFGPMGLEGAVRLGFKKELEAVPDGPERKALFDKLVAQSYERGHAINTAAAVEIDAVIDPAETRKWIAQGIASADVRSRRARQSFVDAW</sequence>
<dbReference type="InterPro" id="IPR016185">
    <property type="entry name" value="PreATP-grasp_dom_sf"/>
</dbReference>
<dbReference type="CDD" id="cd06850">
    <property type="entry name" value="biotinyl_domain"/>
    <property type="match status" value="1"/>
</dbReference>
<evidence type="ECO:0000256" key="4">
    <source>
        <dbReference type="ARBA" id="ARBA00022840"/>
    </source>
</evidence>
<keyword evidence="5" id="KW-0092">Biotin</keyword>
<dbReference type="GO" id="GO:0046872">
    <property type="term" value="F:metal ion binding"/>
    <property type="evidence" value="ECO:0007669"/>
    <property type="project" value="InterPro"/>
</dbReference>
<dbReference type="Gene3D" id="3.90.226.10">
    <property type="entry name" value="2-enoyl-CoA Hydratase, Chain A, domain 1"/>
    <property type="match status" value="2"/>
</dbReference>
<evidence type="ECO:0000313" key="11">
    <source>
        <dbReference type="EMBL" id="ABF11833.1"/>
    </source>
</evidence>
<dbReference type="Pfam" id="PF00289">
    <property type="entry name" value="Biotin_carb_N"/>
    <property type="match status" value="1"/>
</dbReference>
<dbReference type="InterPro" id="IPR034733">
    <property type="entry name" value="AcCoA_carboxyl_beta"/>
</dbReference>
<evidence type="ECO:0000259" key="8">
    <source>
        <dbReference type="PROSITE" id="PS50975"/>
    </source>
</evidence>
<evidence type="ECO:0000256" key="5">
    <source>
        <dbReference type="ARBA" id="ARBA00023267"/>
    </source>
</evidence>
<dbReference type="eggNOG" id="COG0439">
    <property type="taxonomic scope" value="Bacteria"/>
</dbReference>
<proteinExistence type="predicted"/>
<evidence type="ECO:0000259" key="7">
    <source>
        <dbReference type="PROSITE" id="PS50968"/>
    </source>
</evidence>
<geneLocation type="plasmid" evidence="11 12">
    <name>megaplasmid</name>
</geneLocation>
<dbReference type="GO" id="GO:0005524">
    <property type="term" value="F:ATP binding"/>
    <property type="evidence" value="ECO:0007669"/>
    <property type="project" value="UniProtKB-UniRule"/>
</dbReference>
<feature type="domain" description="CoA carboxyltransferase C-terminal" evidence="10">
    <location>
        <begin position="897"/>
        <end position="1152"/>
    </location>
</feature>
<dbReference type="GO" id="GO:0016740">
    <property type="term" value="F:transferase activity"/>
    <property type="evidence" value="ECO:0007669"/>
    <property type="project" value="UniProtKB-KW"/>
</dbReference>
<dbReference type="SUPFAM" id="SSF51246">
    <property type="entry name" value="Rudiment single hybrid motif"/>
    <property type="match status" value="1"/>
</dbReference>
<name>Q1LDE3_CUPMC</name>
<dbReference type="EC" id="6.4.1.3" evidence="11"/>
<keyword evidence="3 6" id="KW-0547">Nucleotide-binding</keyword>
<dbReference type="Gene3D" id="3.40.50.20">
    <property type="match status" value="1"/>
</dbReference>
<dbReference type="InterPro" id="IPR011763">
    <property type="entry name" value="COA_CT_C"/>
</dbReference>
<keyword evidence="2 11" id="KW-0436">Ligase</keyword>
<dbReference type="KEGG" id="rme:Rmet_4971"/>
<dbReference type="GO" id="GO:0004075">
    <property type="term" value="F:biotin carboxylase activity"/>
    <property type="evidence" value="ECO:0007669"/>
    <property type="project" value="UniProtKB-EC"/>
</dbReference>
<dbReference type="SUPFAM" id="SSF56059">
    <property type="entry name" value="Glutathione synthetase ATP-binding domain-like"/>
    <property type="match status" value="1"/>
</dbReference>
<dbReference type="GO" id="GO:0004658">
    <property type="term" value="F:propionyl-CoA carboxylase activity"/>
    <property type="evidence" value="ECO:0007669"/>
    <property type="project" value="UniProtKB-EC"/>
</dbReference>
<dbReference type="InterPro" id="IPR005481">
    <property type="entry name" value="BC-like_N"/>
</dbReference>
<dbReference type="PANTHER" id="PTHR48095">
    <property type="entry name" value="PYRUVATE CARBOXYLASE SUBUNIT A"/>
    <property type="match status" value="1"/>
</dbReference>
<gene>
    <name evidence="11" type="ordered locus">Rmet_4971</name>
</gene>
<dbReference type="InterPro" id="IPR000089">
    <property type="entry name" value="Biotin_lipoyl"/>
</dbReference>
<dbReference type="InterPro" id="IPR013815">
    <property type="entry name" value="ATP_grasp_subdomain_1"/>
</dbReference>
<dbReference type="EC" id="6.3.4.14" evidence="11"/>
<dbReference type="InterPro" id="IPR001882">
    <property type="entry name" value="Biotin_BS"/>
</dbReference>
<dbReference type="InterPro" id="IPR011764">
    <property type="entry name" value="Biotin_carboxylation_dom"/>
</dbReference>
<evidence type="ECO:0000259" key="9">
    <source>
        <dbReference type="PROSITE" id="PS50979"/>
    </source>
</evidence>
<keyword evidence="11" id="KW-0614">Plasmid</keyword>
<keyword evidence="12" id="KW-1185">Reference proteome</keyword>
<evidence type="ECO:0000256" key="6">
    <source>
        <dbReference type="PROSITE-ProRule" id="PRU00409"/>
    </source>
</evidence>
<evidence type="ECO:0000259" key="10">
    <source>
        <dbReference type="PROSITE" id="PS50989"/>
    </source>
</evidence>
<accession>Q1LDE3</accession>
<dbReference type="Pfam" id="PF01039">
    <property type="entry name" value="Carboxyl_trans"/>
    <property type="match status" value="1"/>
</dbReference>
<dbReference type="InterPro" id="IPR005479">
    <property type="entry name" value="CPAse_ATP-bd"/>
</dbReference>
<dbReference type="PROSITE" id="PS50968">
    <property type="entry name" value="BIOTINYL_LIPOYL"/>
    <property type="match status" value="1"/>
</dbReference>